<organism evidence="1 2">
    <name type="scientific">Drosophila simulans</name>
    <name type="common">Fruit fly</name>
    <dbReference type="NCBI Taxonomy" id="7240"/>
    <lineage>
        <taxon>Eukaryota</taxon>
        <taxon>Metazoa</taxon>
        <taxon>Ecdysozoa</taxon>
        <taxon>Arthropoda</taxon>
        <taxon>Hexapoda</taxon>
        <taxon>Insecta</taxon>
        <taxon>Pterygota</taxon>
        <taxon>Neoptera</taxon>
        <taxon>Endopterygota</taxon>
        <taxon>Diptera</taxon>
        <taxon>Brachycera</taxon>
        <taxon>Muscomorpha</taxon>
        <taxon>Ephydroidea</taxon>
        <taxon>Drosophilidae</taxon>
        <taxon>Drosophila</taxon>
        <taxon>Sophophora</taxon>
    </lineage>
</organism>
<proteinExistence type="predicted"/>
<dbReference type="OrthoDB" id="6334212at2759"/>
<name>B4Q3X7_DROSI</name>
<dbReference type="Bgee" id="FBgn0193081">
    <property type="expression patterns" value="Expressed in adult organism"/>
</dbReference>
<gene>
    <name evidence="1" type="primary">Dsim\GD21659</name>
    <name evidence="1" type="ORF">Dsim_GD21659</name>
</gene>
<sequence>MDFHLVTYLNLEPSSRKKMMGSLIKTYYDALAEEFREMGVDPNQEQLSKQEFEQSLRDFSLFGATYNCIAATVLRLPDNYLKNLKDEHPEDFHRFCNVDRNADVLRLMKDHPEFADYMYECVGDLLALTYHKLN</sequence>
<dbReference type="Proteomes" id="UP000000304">
    <property type="component" value="Chromosome 2L"/>
</dbReference>
<keyword evidence="2" id="KW-1185">Reference proteome</keyword>
<evidence type="ECO:0000313" key="1">
    <source>
        <dbReference type="EMBL" id="EDX05693.1"/>
    </source>
</evidence>
<accession>B4Q3X7</accession>
<reference evidence="1 2" key="1">
    <citation type="journal article" date="2007" name="Nature">
        <title>Evolution of genes and genomes on the Drosophila phylogeny.</title>
        <authorList>
            <consortium name="Drosophila 12 Genomes Consortium"/>
            <person name="Clark A.G."/>
            <person name="Eisen M.B."/>
            <person name="Smith D.R."/>
            <person name="Bergman C.M."/>
            <person name="Oliver B."/>
            <person name="Markow T.A."/>
            <person name="Kaufman T.C."/>
            <person name="Kellis M."/>
            <person name="Gelbart W."/>
            <person name="Iyer V.N."/>
            <person name="Pollard D.A."/>
            <person name="Sackton T.B."/>
            <person name="Larracuente A.M."/>
            <person name="Singh N.D."/>
            <person name="Abad J.P."/>
            <person name="Abt D.N."/>
            <person name="Adryan B."/>
            <person name="Aguade M."/>
            <person name="Akashi H."/>
            <person name="Anderson W.W."/>
            <person name="Aquadro C.F."/>
            <person name="Ardell D.H."/>
            <person name="Arguello R."/>
            <person name="Artieri C.G."/>
            <person name="Barbash D.A."/>
            <person name="Barker D."/>
            <person name="Barsanti P."/>
            <person name="Batterham P."/>
            <person name="Batzoglou S."/>
            <person name="Begun D."/>
            <person name="Bhutkar A."/>
            <person name="Blanco E."/>
            <person name="Bosak S.A."/>
            <person name="Bradley R.K."/>
            <person name="Brand A.D."/>
            <person name="Brent M.R."/>
            <person name="Brooks A.N."/>
            <person name="Brown R.H."/>
            <person name="Butlin R.K."/>
            <person name="Caggese C."/>
            <person name="Calvi B.R."/>
            <person name="Bernardo de Carvalho A."/>
            <person name="Caspi A."/>
            <person name="Castrezana S."/>
            <person name="Celniker S.E."/>
            <person name="Chang J.L."/>
            <person name="Chapple C."/>
            <person name="Chatterji S."/>
            <person name="Chinwalla A."/>
            <person name="Civetta A."/>
            <person name="Clifton S.W."/>
            <person name="Comeron J.M."/>
            <person name="Costello J.C."/>
            <person name="Coyne J.A."/>
            <person name="Daub J."/>
            <person name="David R.G."/>
            <person name="Delcher A.L."/>
            <person name="Delehaunty K."/>
            <person name="Do C.B."/>
            <person name="Ebling H."/>
            <person name="Edwards K."/>
            <person name="Eickbush T."/>
            <person name="Evans J.D."/>
            <person name="Filipski A."/>
            <person name="Findeiss S."/>
            <person name="Freyhult E."/>
            <person name="Fulton L."/>
            <person name="Fulton R."/>
            <person name="Garcia A.C."/>
            <person name="Gardiner A."/>
            <person name="Garfield D.A."/>
            <person name="Garvin B.E."/>
            <person name="Gibson G."/>
            <person name="Gilbert D."/>
            <person name="Gnerre S."/>
            <person name="Godfrey J."/>
            <person name="Good R."/>
            <person name="Gotea V."/>
            <person name="Gravely B."/>
            <person name="Greenberg A.J."/>
            <person name="Griffiths-Jones S."/>
            <person name="Gross S."/>
            <person name="Guigo R."/>
            <person name="Gustafson E.A."/>
            <person name="Haerty W."/>
            <person name="Hahn M.W."/>
            <person name="Halligan D.L."/>
            <person name="Halpern A.L."/>
            <person name="Halter G.M."/>
            <person name="Han M.V."/>
            <person name="Heger A."/>
            <person name="Hillier L."/>
            <person name="Hinrichs A.S."/>
            <person name="Holmes I."/>
            <person name="Hoskins R.A."/>
            <person name="Hubisz M.J."/>
            <person name="Hultmark D."/>
            <person name="Huntley M.A."/>
            <person name="Jaffe D.B."/>
            <person name="Jagadeeshan S."/>
            <person name="Jeck W.R."/>
            <person name="Johnson J."/>
            <person name="Jones C.D."/>
            <person name="Jordan W.C."/>
            <person name="Karpen G.H."/>
            <person name="Kataoka E."/>
            <person name="Keightley P.D."/>
            <person name="Kheradpour P."/>
            <person name="Kirkness E.F."/>
            <person name="Koerich L.B."/>
            <person name="Kristiansen K."/>
            <person name="Kudrna D."/>
            <person name="Kulathinal R.J."/>
            <person name="Kumar S."/>
            <person name="Kwok R."/>
            <person name="Lander E."/>
            <person name="Langley C.H."/>
            <person name="Lapoint R."/>
            <person name="Lazzaro B.P."/>
            <person name="Lee S.J."/>
            <person name="Levesque L."/>
            <person name="Li R."/>
            <person name="Lin C.F."/>
            <person name="Lin M.F."/>
            <person name="Lindblad-Toh K."/>
            <person name="Llopart A."/>
            <person name="Long M."/>
            <person name="Low L."/>
            <person name="Lozovsky E."/>
            <person name="Lu J."/>
            <person name="Luo M."/>
            <person name="Machado C.A."/>
            <person name="Makalowski W."/>
            <person name="Marzo M."/>
            <person name="Matsuda M."/>
            <person name="Matzkin L."/>
            <person name="McAllister B."/>
            <person name="McBride C.S."/>
            <person name="McKernan B."/>
            <person name="McKernan K."/>
            <person name="Mendez-Lago M."/>
            <person name="Minx P."/>
            <person name="Mollenhauer M.U."/>
            <person name="Montooth K."/>
            <person name="Mount S.M."/>
            <person name="Mu X."/>
            <person name="Myers E."/>
            <person name="Negre B."/>
            <person name="Newfeld S."/>
            <person name="Nielsen R."/>
            <person name="Noor M.A."/>
            <person name="O'Grady P."/>
            <person name="Pachter L."/>
            <person name="Papaceit M."/>
            <person name="Parisi M.J."/>
            <person name="Parisi M."/>
            <person name="Parts L."/>
            <person name="Pedersen J.S."/>
            <person name="Pesole G."/>
            <person name="Phillippy A.M."/>
            <person name="Ponting C.P."/>
            <person name="Pop M."/>
            <person name="Porcelli D."/>
            <person name="Powell J.R."/>
            <person name="Prohaska S."/>
            <person name="Pruitt K."/>
            <person name="Puig M."/>
            <person name="Quesneville H."/>
            <person name="Ram K.R."/>
            <person name="Rand D."/>
            <person name="Rasmussen M.D."/>
            <person name="Reed L.K."/>
            <person name="Reenan R."/>
            <person name="Reily A."/>
            <person name="Remington K.A."/>
            <person name="Rieger T.T."/>
            <person name="Ritchie M.G."/>
            <person name="Robin C."/>
            <person name="Rogers Y.H."/>
            <person name="Rohde C."/>
            <person name="Rozas J."/>
            <person name="Rubenfield M.J."/>
            <person name="Ruiz A."/>
            <person name="Russo S."/>
            <person name="Salzberg S.L."/>
            <person name="Sanchez-Gracia A."/>
            <person name="Saranga D.J."/>
            <person name="Sato H."/>
            <person name="Schaeffer S.W."/>
            <person name="Schatz M.C."/>
            <person name="Schlenke T."/>
            <person name="Schwartz R."/>
            <person name="Segarra C."/>
            <person name="Singh R.S."/>
            <person name="Sirot L."/>
            <person name="Sirota M."/>
            <person name="Sisneros N.B."/>
            <person name="Smith C.D."/>
            <person name="Smith T.F."/>
            <person name="Spieth J."/>
            <person name="Stage D.E."/>
            <person name="Stark A."/>
            <person name="Stephan W."/>
            <person name="Strausberg R.L."/>
            <person name="Strempel S."/>
            <person name="Sturgill D."/>
            <person name="Sutton G."/>
            <person name="Sutton G.G."/>
            <person name="Tao W."/>
            <person name="Teichmann S."/>
            <person name="Tobari Y.N."/>
            <person name="Tomimura Y."/>
            <person name="Tsolas J.M."/>
            <person name="Valente V.L."/>
            <person name="Venter E."/>
            <person name="Venter J.C."/>
            <person name="Vicario S."/>
            <person name="Vieira F.G."/>
            <person name="Vilella A.J."/>
            <person name="Villasante A."/>
            <person name="Walenz B."/>
            <person name="Wang J."/>
            <person name="Wasserman M."/>
            <person name="Watts T."/>
            <person name="Wilson D."/>
            <person name="Wilson R.K."/>
            <person name="Wing R.A."/>
            <person name="Wolfner M.F."/>
            <person name="Wong A."/>
            <person name="Wong G.K."/>
            <person name="Wu C.I."/>
            <person name="Wu G."/>
            <person name="Yamamoto D."/>
            <person name="Yang H.P."/>
            <person name="Yang S.P."/>
            <person name="Yorke J.A."/>
            <person name="Yoshida K."/>
            <person name="Zdobnov E."/>
            <person name="Zhang P."/>
            <person name="Zhang Y."/>
            <person name="Zimin A.V."/>
            <person name="Baldwin J."/>
            <person name="Abdouelleil A."/>
            <person name="Abdulkadir J."/>
            <person name="Abebe A."/>
            <person name="Abera B."/>
            <person name="Abreu J."/>
            <person name="Acer S.C."/>
            <person name="Aftuck L."/>
            <person name="Alexander A."/>
            <person name="An P."/>
            <person name="Anderson E."/>
            <person name="Anderson S."/>
            <person name="Arachi H."/>
            <person name="Azer M."/>
            <person name="Bachantsang P."/>
            <person name="Barry A."/>
            <person name="Bayul T."/>
            <person name="Berlin A."/>
            <person name="Bessette D."/>
            <person name="Bloom T."/>
            <person name="Blye J."/>
            <person name="Boguslavskiy L."/>
            <person name="Bonnet C."/>
            <person name="Boukhgalter B."/>
            <person name="Bourzgui I."/>
            <person name="Brown A."/>
            <person name="Cahill P."/>
            <person name="Channer S."/>
            <person name="Cheshatsang Y."/>
            <person name="Chuda L."/>
            <person name="Citroen M."/>
            <person name="Collymore A."/>
            <person name="Cooke P."/>
            <person name="Costello M."/>
            <person name="D'Aco K."/>
            <person name="Daza R."/>
            <person name="De Haan G."/>
            <person name="DeGray S."/>
            <person name="DeMaso C."/>
            <person name="Dhargay N."/>
            <person name="Dooley K."/>
            <person name="Dooley E."/>
            <person name="Doricent M."/>
            <person name="Dorje P."/>
            <person name="Dorjee K."/>
            <person name="Dupes A."/>
            <person name="Elong R."/>
            <person name="Falk J."/>
            <person name="Farina A."/>
            <person name="Faro S."/>
            <person name="Ferguson D."/>
            <person name="Fisher S."/>
            <person name="Foley C.D."/>
            <person name="Franke A."/>
            <person name="Friedrich D."/>
            <person name="Gadbois L."/>
            <person name="Gearin G."/>
            <person name="Gearin C.R."/>
            <person name="Giannoukos G."/>
            <person name="Goode T."/>
            <person name="Graham J."/>
            <person name="Grandbois E."/>
            <person name="Grewal S."/>
            <person name="Gyaltsen K."/>
            <person name="Hafez N."/>
            <person name="Hagos B."/>
            <person name="Hall J."/>
            <person name="Henson C."/>
            <person name="Hollinger A."/>
            <person name="Honan T."/>
            <person name="Huard M.D."/>
            <person name="Hughes L."/>
            <person name="Hurhula B."/>
            <person name="Husby M.E."/>
            <person name="Kamat A."/>
            <person name="Kanga B."/>
            <person name="Kashin S."/>
            <person name="Khazanovich D."/>
            <person name="Kisner P."/>
            <person name="Lance K."/>
            <person name="Lara M."/>
            <person name="Lee W."/>
            <person name="Lennon N."/>
            <person name="Letendre F."/>
            <person name="LeVine R."/>
            <person name="Lipovsky A."/>
            <person name="Liu X."/>
            <person name="Liu J."/>
            <person name="Liu S."/>
            <person name="Lokyitsang T."/>
            <person name="Lokyitsang Y."/>
            <person name="Lubonja R."/>
            <person name="Lui A."/>
            <person name="MacDonald P."/>
            <person name="Magnisalis V."/>
            <person name="Maru K."/>
            <person name="Matthews C."/>
            <person name="McCusker W."/>
            <person name="McDonough S."/>
            <person name="Mehta T."/>
            <person name="Meldrim J."/>
            <person name="Meneus L."/>
            <person name="Mihai O."/>
            <person name="Mihalev A."/>
            <person name="Mihova T."/>
            <person name="Mittelman R."/>
            <person name="Mlenga V."/>
            <person name="Montmayeur A."/>
            <person name="Mulrain L."/>
            <person name="Navidi A."/>
            <person name="Naylor J."/>
            <person name="Negash T."/>
            <person name="Nguyen T."/>
            <person name="Nguyen N."/>
            <person name="Nicol R."/>
            <person name="Norbu C."/>
            <person name="Norbu N."/>
            <person name="Novod N."/>
            <person name="O'Neill B."/>
            <person name="Osman S."/>
            <person name="Markiewicz E."/>
            <person name="Oyono O.L."/>
            <person name="Patti C."/>
            <person name="Phunkhang P."/>
            <person name="Pierre F."/>
            <person name="Priest M."/>
            <person name="Raghuraman S."/>
            <person name="Rege F."/>
            <person name="Reyes R."/>
            <person name="Rise C."/>
            <person name="Rogov P."/>
            <person name="Ross K."/>
            <person name="Ryan E."/>
            <person name="Settipalli S."/>
            <person name="Shea T."/>
            <person name="Sherpa N."/>
            <person name="Shi L."/>
            <person name="Shih D."/>
            <person name="Sparrow T."/>
            <person name="Spaulding J."/>
            <person name="Stalker J."/>
            <person name="Stange-Thomann N."/>
            <person name="Stavropoulos S."/>
            <person name="Stone C."/>
            <person name="Strader C."/>
            <person name="Tesfaye S."/>
            <person name="Thomson T."/>
            <person name="Thoulutsang Y."/>
            <person name="Thoulutsang D."/>
            <person name="Topham K."/>
            <person name="Topping I."/>
            <person name="Tsamla T."/>
            <person name="Vassiliev H."/>
            <person name="Vo A."/>
            <person name="Wangchuk T."/>
            <person name="Wangdi T."/>
            <person name="Weiand M."/>
            <person name="Wilkinson J."/>
            <person name="Wilson A."/>
            <person name="Yadav S."/>
            <person name="Young G."/>
            <person name="Yu Q."/>
            <person name="Zembek L."/>
            <person name="Zhong D."/>
            <person name="Zimmer A."/>
            <person name="Zwirko Z."/>
            <person name="Jaffe D.B."/>
            <person name="Alvarez P."/>
            <person name="Brockman W."/>
            <person name="Butler J."/>
            <person name="Chin C."/>
            <person name="Gnerre S."/>
            <person name="Grabherr M."/>
            <person name="Kleber M."/>
            <person name="Mauceli E."/>
            <person name="MacCallum I."/>
        </authorList>
    </citation>
    <scope>NUCLEOTIDE SEQUENCE [LARGE SCALE GENOMIC DNA]</scope>
    <source>
        <strain evidence="2">white501</strain>
    </source>
</reference>
<dbReference type="PhylomeDB" id="B4Q3X7"/>
<dbReference type="HOGENOM" id="CLU_1898431_0_0_1"/>
<dbReference type="AlphaFoldDB" id="B4Q3X7"/>
<dbReference type="EMBL" id="CM000361">
    <property type="protein sequence ID" value="EDX05693.1"/>
    <property type="molecule type" value="Genomic_DNA"/>
</dbReference>
<evidence type="ECO:0000313" key="2">
    <source>
        <dbReference type="Proteomes" id="UP000000304"/>
    </source>
</evidence>
<protein>
    <submittedName>
        <fullName evidence="1">GD21659</fullName>
    </submittedName>
</protein>